<dbReference type="Proteomes" id="UP001631993">
    <property type="component" value="Unassembled WGS sequence"/>
</dbReference>
<dbReference type="RefSeq" id="WP_369278059.1">
    <property type="nucleotide sequence ID" value="NZ_JBJVMW010000004.1"/>
</dbReference>
<proteinExistence type="predicted"/>
<accession>A0ABW9IIE2</accession>
<organism evidence="1 2">
    <name type="scientific">Streptomyces galilaeus</name>
    <dbReference type="NCBI Taxonomy" id="33899"/>
    <lineage>
        <taxon>Bacteria</taxon>
        <taxon>Bacillati</taxon>
        <taxon>Actinomycetota</taxon>
        <taxon>Actinomycetes</taxon>
        <taxon>Kitasatosporales</taxon>
        <taxon>Streptomycetaceae</taxon>
        <taxon>Streptomyces</taxon>
    </lineage>
</organism>
<gene>
    <name evidence="1" type="ORF">ACKI1S_19175</name>
</gene>
<comment type="caution">
    <text evidence="1">The sequence shown here is derived from an EMBL/GenBank/DDBJ whole genome shotgun (WGS) entry which is preliminary data.</text>
</comment>
<name>A0ABW9IIE2_STRGJ</name>
<reference evidence="1 2" key="1">
    <citation type="submission" date="2024-12" db="EMBL/GenBank/DDBJ databases">
        <title>Forecasting of Potato common scab and diversities of Pathogenic streptomyces spp. in china.</title>
        <authorList>
            <person name="Handique U."/>
            <person name="Wu J."/>
        </authorList>
    </citation>
    <scope>NUCLEOTIDE SEQUENCE [LARGE SCALE GENOMIC DNA]</scope>
    <source>
        <strain evidence="1 2">ZRIMU1585</strain>
    </source>
</reference>
<evidence type="ECO:0008006" key="3">
    <source>
        <dbReference type="Google" id="ProtNLM"/>
    </source>
</evidence>
<protein>
    <recommendedName>
        <fullName evidence="3">HEAT repeat domain-containing protein</fullName>
    </recommendedName>
</protein>
<keyword evidence="2" id="KW-1185">Reference proteome</keyword>
<dbReference type="EMBL" id="JBJVNE010000009">
    <property type="protein sequence ID" value="MFM9648265.1"/>
    <property type="molecule type" value="Genomic_DNA"/>
</dbReference>
<sequence>MHIDHPRGAAAAGRLAQGAALREVLDAEVPDSWIRFDAGVRWDEWYHPTLALPLWERVDGSRALSAAVRSGAVLAEGQVALALCHRDGRIRAAALGRVVDHPVLLPLLVLRCADWAEPVRVAARHRLAELLDAGRAVGLLPLILRVERRQHGGFAAELADGLLLGAPSELLAPLYITADRLTRRYAYRRAVEQGLLSPAELARVAARDTDAVVRSLCAEGALAAVRESGAYDDVLGPLLAARSPRVRSAGVTALRPAGRPEEATVFLADRSGLVRACARYVVRQGGIDPLAWYRDRCADPGDPALPPGTAVGLAECGERADAVPLWPLLGHPVGAVRAQAVAGLRVLDAADVRRLWPLLDDPVAGVVREVTLAVLPSADLVPEEWLVERLGIGRPAHVRRAAFRLLLERGGDVRQRALVAVRDDPDERLRERAARIRATTGRR</sequence>
<evidence type="ECO:0000313" key="2">
    <source>
        <dbReference type="Proteomes" id="UP001631993"/>
    </source>
</evidence>
<evidence type="ECO:0000313" key="1">
    <source>
        <dbReference type="EMBL" id="MFM9648265.1"/>
    </source>
</evidence>